<dbReference type="EMBL" id="BMPQ01000009">
    <property type="protein sequence ID" value="GGK76248.1"/>
    <property type="molecule type" value="Genomic_DNA"/>
</dbReference>
<dbReference type="RefSeq" id="WP_189323379.1">
    <property type="nucleotide sequence ID" value="NZ_BMPQ01000009.1"/>
</dbReference>
<keyword evidence="3" id="KW-1185">Reference proteome</keyword>
<feature type="domain" description="Carrier" evidence="1">
    <location>
        <begin position="8"/>
        <end position="85"/>
    </location>
</feature>
<dbReference type="InterPro" id="IPR036736">
    <property type="entry name" value="ACP-like_sf"/>
</dbReference>
<evidence type="ECO:0000313" key="3">
    <source>
        <dbReference type="Proteomes" id="UP000637788"/>
    </source>
</evidence>
<gene>
    <name evidence="2" type="ORF">GCM10010094_41730</name>
</gene>
<dbReference type="Gene3D" id="1.10.1200.10">
    <property type="entry name" value="ACP-like"/>
    <property type="match status" value="1"/>
</dbReference>
<dbReference type="PROSITE" id="PS50075">
    <property type="entry name" value="CARRIER"/>
    <property type="match status" value="1"/>
</dbReference>
<proteinExistence type="predicted"/>
<evidence type="ECO:0000313" key="2">
    <source>
        <dbReference type="EMBL" id="GGK76248.1"/>
    </source>
</evidence>
<protein>
    <recommendedName>
        <fullName evidence="1">Carrier domain-containing protein</fullName>
    </recommendedName>
</protein>
<reference evidence="2" key="2">
    <citation type="submission" date="2020-09" db="EMBL/GenBank/DDBJ databases">
        <authorList>
            <person name="Sun Q."/>
            <person name="Ohkuma M."/>
        </authorList>
    </citation>
    <scope>NUCLEOTIDE SEQUENCE</scope>
    <source>
        <strain evidence="2">JCM 3035</strain>
    </source>
</reference>
<dbReference type="AlphaFoldDB" id="A0A917VGU1"/>
<name>A0A917VGU1_9ACTN</name>
<organism evidence="2 3">
    <name type="scientific">Streptomyces flaveus</name>
    <dbReference type="NCBI Taxonomy" id="66370"/>
    <lineage>
        <taxon>Bacteria</taxon>
        <taxon>Bacillati</taxon>
        <taxon>Actinomycetota</taxon>
        <taxon>Actinomycetes</taxon>
        <taxon>Kitasatosporales</taxon>
        <taxon>Streptomycetaceae</taxon>
        <taxon>Streptomyces</taxon>
        <taxon>Streptomyces aurantiacus group</taxon>
    </lineage>
</organism>
<sequence length="85" mass="9422">MSKNPATDQVTEIQRLTIEWVAEILDEPDVSPDDNFLDLGGHSVLALRLGKYAKERFGADYDLMVLFEKDLAAAAADLASRVIRT</sequence>
<dbReference type="Proteomes" id="UP000637788">
    <property type="component" value="Unassembled WGS sequence"/>
</dbReference>
<dbReference type="SUPFAM" id="SSF47336">
    <property type="entry name" value="ACP-like"/>
    <property type="match status" value="1"/>
</dbReference>
<comment type="caution">
    <text evidence="2">The sequence shown here is derived from an EMBL/GenBank/DDBJ whole genome shotgun (WGS) entry which is preliminary data.</text>
</comment>
<dbReference type="Pfam" id="PF00550">
    <property type="entry name" value="PP-binding"/>
    <property type="match status" value="1"/>
</dbReference>
<accession>A0A917VGU1</accession>
<reference evidence="2" key="1">
    <citation type="journal article" date="2014" name="Int. J. Syst. Evol. Microbiol.">
        <title>Complete genome sequence of Corynebacterium casei LMG S-19264T (=DSM 44701T), isolated from a smear-ripened cheese.</title>
        <authorList>
            <consortium name="US DOE Joint Genome Institute (JGI-PGF)"/>
            <person name="Walter F."/>
            <person name="Albersmeier A."/>
            <person name="Kalinowski J."/>
            <person name="Ruckert C."/>
        </authorList>
    </citation>
    <scope>NUCLEOTIDE SEQUENCE</scope>
    <source>
        <strain evidence="2">JCM 3035</strain>
    </source>
</reference>
<evidence type="ECO:0000259" key="1">
    <source>
        <dbReference type="PROSITE" id="PS50075"/>
    </source>
</evidence>
<dbReference type="InterPro" id="IPR009081">
    <property type="entry name" value="PP-bd_ACP"/>
</dbReference>